<sequence>MSLRGDPNIPIESTYIFDFENSYVDSFVCLVRAGTNNISITGLNTSFGNTASYNLCFTHKFSTITNHKFLS</sequence>
<evidence type="ECO:0000313" key="1">
    <source>
        <dbReference type="EMBL" id="KZS38418.1"/>
    </source>
</evidence>
<protein>
    <submittedName>
        <fullName evidence="1">Uncharacterized protein</fullName>
    </submittedName>
</protein>
<dbReference type="Proteomes" id="UP000076715">
    <property type="component" value="Unassembled WGS sequence"/>
</dbReference>
<keyword evidence="2" id="KW-1185">Reference proteome</keyword>
<organism evidence="1 2">
    <name type="scientific">Aquimarina aggregata</name>
    <dbReference type="NCBI Taxonomy" id="1642818"/>
    <lineage>
        <taxon>Bacteria</taxon>
        <taxon>Pseudomonadati</taxon>
        <taxon>Bacteroidota</taxon>
        <taxon>Flavobacteriia</taxon>
        <taxon>Flavobacteriales</taxon>
        <taxon>Flavobacteriaceae</taxon>
        <taxon>Aquimarina</taxon>
    </lineage>
</organism>
<proteinExistence type="predicted"/>
<evidence type="ECO:0000313" key="2">
    <source>
        <dbReference type="Proteomes" id="UP000076715"/>
    </source>
</evidence>
<dbReference type="AlphaFoldDB" id="A0A162X4Y6"/>
<dbReference type="EMBL" id="LQRT01000058">
    <property type="protein sequence ID" value="KZS38418.1"/>
    <property type="molecule type" value="Genomic_DNA"/>
</dbReference>
<reference evidence="1 2" key="1">
    <citation type="submission" date="2016-01" db="EMBL/GenBank/DDBJ databases">
        <title>The draft genome sequence of Aquimarina sp. RZW4-3-2.</title>
        <authorList>
            <person name="Wang Y."/>
        </authorList>
    </citation>
    <scope>NUCLEOTIDE SEQUENCE [LARGE SCALE GENOMIC DNA]</scope>
    <source>
        <strain evidence="1 2">RZW4-3-2</strain>
    </source>
</reference>
<accession>A0A162X4Y6</accession>
<comment type="caution">
    <text evidence="1">The sequence shown here is derived from an EMBL/GenBank/DDBJ whole genome shotgun (WGS) entry which is preliminary data.</text>
</comment>
<name>A0A162X4Y6_9FLAO</name>
<gene>
    <name evidence="1" type="ORF">AWE51_17855</name>
</gene>